<dbReference type="EMBL" id="GL349445">
    <property type="protein sequence ID" value="KNC47207.1"/>
    <property type="molecule type" value="Genomic_DNA"/>
</dbReference>
<feature type="compositionally biased region" description="Low complexity" evidence="1">
    <location>
        <begin position="136"/>
        <end position="148"/>
    </location>
</feature>
<feature type="region of interest" description="Disordered" evidence="1">
    <location>
        <begin position="1"/>
        <end position="32"/>
    </location>
</feature>
<dbReference type="AlphaFoldDB" id="A0A0L0D4B3"/>
<reference evidence="2 3" key="1">
    <citation type="submission" date="2010-05" db="EMBL/GenBank/DDBJ databases">
        <title>The Genome Sequence of Thecamonas trahens ATCC 50062.</title>
        <authorList>
            <consortium name="The Broad Institute Genome Sequencing Platform"/>
            <person name="Russ C."/>
            <person name="Cuomo C."/>
            <person name="Shea T."/>
            <person name="Young S.K."/>
            <person name="Zeng Q."/>
            <person name="Koehrsen M."/>
            <person name="Haas B."/>
            <person name="Borodovsky M."/>
            <person name="Guigo R."/>
            <person name="Alvarado L."/>
            <person name="Berlin A."/>
            <person name="Bochicchio J."/>
            <person name="Borenstein D."/>
            <person name="Chapman S."/>
            <person name="Chen Z."/>
            <person name="Freedman E."/>
            <person name="Gellesch M."/>
            <person name="Goldberg J."/>
            <person name="Griggs A."/>
            <person name="Gujja S."/>
            <person name="Heilman E."/>
            <person name="Heiman D."/>
            <person name="Hepburn T."/>
            <person name="Howarth C."/>
            <person name="Jen D."/>
            <person name="Larson L."/>
            <person name="Mehta T."/>
            <person name="Park D."/>
            <person name="Pearson M."/>
            <person name="Roberts A."/>
            <person name="Saif S."/>
            <person name="Shenoy N."/>
            <person name="Sisk P."/>
            <person name="Stolte C."/>
            <person name="Sykes S."/>
            <person name="Thomson T."/>
            <person name="Walk T."/>
            <person name="White J."/>
            <person name="Yandava C."/>
            <person name="Burger G."/>
            <person name="Gray M.W."/>
            <person name="Holland P.W.H."/>
            <person name="King N."/>
            <person name="Lang F.B.F."/>
            <person name="Roger A.J."/>
            <person name="Ruiz-Trillo I."/>
            <person name="Lander E."/>
            <person name="Nusbaum C."/>
        </authorList>
    </citation>
    <scope>NUCLEOTIDE SEQUENCE [LARGE SCALE GENOMIC DNA]</scope>
    <source>
        <strain evidence="2 3">ATCC 50062</strain>
    </source>
</reference>
<proteinExistence type="predicted"/>
<protein>
    <submittedName>
        <fullName evidence="2">Uncharacterized protein</fullName>
    </submittedName>
</protein>
<keyword evidence="3" id="KW-1185">Reference proteome</keyword>
<feature type="region of interest" description="Disordered" evidence="1">
    <location>
        <begin position="136"/>
        <end position="209"/>
    </location>
</feature>
<feature type="compositionally biased region" description="Low complexity" evidence="1">
    <location>
        <begin position="9"/>
        <end position="21"/>
    </location>
</feature>
<accession>A0A0L0D4B3</accession>
<dbReference type="GeneID" id="25563220"/>
<feature type="compositionally biased region" description="Low complexity" evidence="1">
    <location>
        <begin position="174"/>
        <end position="184"/>
    </location>
</feature>
<dbReference type="Proteomes" id="UP000054408">
    <property type="component" value="Unassembled WGS sequence"/>
</dbReference>
<sequence length="239" mass="26131">MRKTAGIGSPLLPSLLAPTPRRLGRQTSTPPRGATCNHCVGLGWVASASGAGARSGRGRGRGRGRGGRWVLYRERRPFTVNYTGSRLEDNRYVSVFDEHMVSHYHKPRVRDFFVRNALVDETFAELGGVYRKALSSASATATATAGTTRLHQTARESESHSHSQSHAPRPPSAPRDSASAASRGRASRPRTRTRTRPGSASITPLVLSPEERALTGDQVKLLLSEEEYTRIRTVMRNFG</sequence>
<gene>
    <name evidence="2" type="ORF">AMSG_03635</name>
</gene>
<evidence type="ECO:0000256" key="1">
    <source>
        <dbReference type="SAM" id="MobiDB-lite"/>
    </source>
</evidence>
<organism evidence="2 3">
    <name type="scientific">Thecamonas trahens ATCC 50062</name>
    <dbReference type="NCBI Taxonomy" id="461836"/>
    <lineage>
        <taxon>Eukaryota</taxon>
        <taxon>Apusozoa</taxon>
        <taxon>Apusomonadida</taxon>
        <taxon>Apusomonadidae</taxon>
        <taxon>Thecamonas</taxon>
    </lineage>
</organism>
<evidence type="ECO:0000313" key="2">
    <source>
        <dbReference type="EMBL" id="KNC47207.1"/>
    </source>
</evidence>
<dbReference type="RefSeq" id="XP_013759976.1">
    <property type="nucleotide sequence ID" value="XM_013904522.1"/>
</dbReference>
<name>A0A0L0D4B3_THETB</name>
<feature type="compositionally biased region" description="Basic residues" evidence="1">
    <location>
        <begin position="185"/>
        <end position="195"/>
    </location>
</feature>
<evidence type="ECO:0000313" key="3">
    <source>
        <dbReference type="Proteomes" id="UP000054408"/>
    </source>
</evidence>